<feature type="domain" description="Gfo/Idh/MocA-like oxidoreductase N-terminal" evidence="3">
    <location>
        <begin position="1"/>
        <end position="120"/>
    </location>
</feature>
<dbReference type="Gene3D" id="3.30.360.10">
    <property type="entry name" value="Dihydrodipicolinate Reductase, domain 2"/>
    <property type="match status" value="1"/>
</dbReference>
<dbReference type="PANTHER" id="PTHR42840">
    <property type="entry name" value="NAD(P)-BINDING ROSSMANN-FOLD SUPERFAMILY PROTEIN-RELATED"/>
    <property type="match status" value="1"/>
</dbReference>
<feature type="domain" description="GFO/IDH/MocA-like oxidoreductase" evidence="4">
    <location>
        <begin position="129"/>
        <end position="249"/>
    </location>
</feature>
<dbReference type="GO" id="GO:0000166">
    <property type="term" value="F:nucleotide binding"/>
    <property type="evidence" value="ECO:0007669"/>
    <property type="project" value="InterPro"/>
</dbReference>
<dbReference type="SUPFAM" id="SSF55347">
    <property type="entry name" value="Glyceraldehyde-3-phosphate dehydrogenase-like, C-terminal domain"/>
    <property type="match status" value="1"/>
</dbReference>
<sequence>MRIGVIGLGRMGAFHVNTLLAATAVDSLVVADIAADRVKQIVDDGGVDRVRGADSVAALLDSGVHGVIVAAGTNSHTELIAACVEAGLPVLCEKPLARTGAEGAALVRHLAGSAVPVQIGLQRRHDVAFAAVKTAVDKGELGFLTTIRSTTLDPEPYSQEFMASSGGMFRDCGVHDFDTIRWLSGQDAVEVYAVGSNQGARFFSEYGDVDTSAVVVTLAEGTLGLVSNTRYNGRGYDVRVEVHGSQDSVAAGIDHGWPMRSAEPGADFPAGPPHRLAHNRFGDAYRREVNAFLEVVAGDRPSPCTMEDALEADWIAEACMRSVRERRPVRIEEVRG</sequence>
<protein>
    <submittedName>
        <fullName evidence="5">Myo-inositol 2-dehydrogenase/D-chiro-inositol 1-dehydrogenase</fullName>
    </submittedName>
</protein>
<dbReference type="Pfam" id="PF01408">
    <property type="entry name" value="GFO_IDH_MocA"/>
    <property type="match status" value="1"/>
</dbReference>
<dbReference type="AlphaFoldDB" id="A0A316I022"/>
<dbReference type="Pfam" id="PF22725">
    <property type="entry name" value="GFO_IDH_MocA_C3"/>
    <property type="match status" value="1"/>
</dbReference>
<accession>A0A316I022</accession>
<evidence type="ECO:0000256" key="1">
    <source>
        <dbReference type="ARBA" id="ARBA00010928"/>
    </source>
</evidence>
<name>A0A316I022_9PSEU</name>
<evidence type="ECO:0000313" key="6">
    <source>
        <dbReference type="Proteomes" id="UP000246005"/>
    </source>
</evidence>
<dbReference type="Gene3D" id="3.40.50.720">
    <property type="entry name" value="NAD(P)-binding Rossmann-like Domain"/>
    <property type="match status" value="1"/>
</dbReference>
<evidence type="ECO:0000256" key="2">
    <source>
        <dbReference type="ARBA" id="ARBA00023002"/>
    </source>
</evidence>
<dbReference type="RefSeq" id="WP_109642310.1">
    <property type="nucleotide sequence ID" value="NZ_QGHB01000023.1"/>
</dbReference>
<dbReference type="EMBL" id="QGHB01000023">
    <property type="protein sequence ID" value="PWK80682.1"/>
    <property type="molecule type" value="Genomic_DNA"/>
</dbReference>
<dbReference type="InterPro" id="IPR055170">
    <property type="entry name" value="GFO_IDH_MocA-like_dom"/>
</dbReference>
<dbReference type="PANTHER" id="PTHR42840:SF3">
    <property type="entry name" value="BINDING ROSSMANN FOLD OXIDOREDUCTASE, PUTATIVE (AFU_ORTHOLOGUE AFUA_2G10240)-RELATED"/>
    <property type="match status" value="1"/>
</dbReference>
<evidence type="ECO:0000313" key="5">
    <source>
        <dbReference type="EMBL" id="PWK80682.1"/>
    </source>
</evidence>
<dbReference type="InterPro" id="IPR036291">
    <property type="entry name" value="NAD(P)-bd_dom_sf"/>
</dbReference>
<dbReference type="Proteomes" id="UP000246005">
    <property type="component" value="Unassembled WGS sequence"/>
</dbReference>
<comment type="caution">
    <text evidence="5">The sequence shown here is derived from an EMBL/GenBank/DDBJ whole genome shotgun (WGS) entry which is preliminary data.</text>
</comment>
<dbReference type="InterPro" id="IPR000683">
    <property type="entry name" value="Gfo/Idh/MocA-like_OxRdtase_N"/>
</dbReference>
<dbReference type="GO" id="GO:0016491">
    <property type="term" value="F:oxidoreductase activity"/>
    <property type="evidence" value="ECO:0007669"/>
    <property type="project" value="UniProtKB-KW"/>
</dbReference>
<proteinExistence type="inferred from homology"/>
<reference evidence="5 6" key="1">
    <citation type="submission" date="2018-05" db="EMBL/GenBank/DDBJ databases">
        <title>Genomic Encyclopedia of Type Strains, Phase IV (KMG-IV): sequencing the most valuable type-strain genomes for metagenomic binning, comparative biology and taxonomic classification.</title>
        <authorList>
            <person name="Goeker M."/>
        </authorList>
    </citation>
    <scope>NUCLEOTIDE SEQUENCE [LARGE SCALE GENOMIC DNA]</scope>
    <source>
        <strain evidence="5 6">DSM 45480</strain>
    </source>
</reference>
<dbReference type="SUPFAM" id="SSF51735">
    <property type="entry name" value="NAD(P)-binding Rossmann-fold domains"/>
    <property type="match status" value="1"/>
</dbReference>
<evidence type="ECO:0000259" key="3">
    <source>
        <dbReference type="Pfam" id="PF01408"/>
    </source>
</evidence>
<evidence type="ECO:0000259" key="4">
    <source>
        <dbReference type="Pfam" id="PF22725"/>
    </source>
</evidence>
<keyword evidence="2" id="KW-0560">Oxidoreductase</keyword>
<comment type="similarity">
    <text evidence="1">Belongs to the Gfo/Idh/MocA family.</text>
</comment>
<organism evidence="5 6">
    <name type="scientific">Lentzea atacamensis</name>
    <dbReference type="NCBI Taxonomy" id="531938"/>
    <lineage>
        <taxon>Bacteria</taxon>
        <taxon>Bacillati</taxon>
        <taxon>Actinomycetota</taxon>
        <taxon>Actinomycetes</taxon>
        <taxon>Pseudonocardiales</taxon>
        <taxon>Pseudonocardiaceae</taxon>
        <taxon>Lentzea</taxon>
    </lineage>
</organism>
<gene>
    <name evidence="5" type="ORF">C8D88_12346</name>
</gene>